<dbReference type="Proteomes" id="UP000716906">
    <property type="component" value="Unassembled WGS sequence"/>
</dbReference>
<sequence length="198" mass="22619">MPVEVISYLLSERDREQRLRSQLVLQCAPFLKGIKAAAITNLPSQAEELLEKVLAGTGISYRVLAVRKKRCLVFLYRRITFERYIGRRENVEFLAGFGYTEGSAEEMLGRLADRIGMYAGRELVFPHEIGVFLDYPLADVEGFIRNAGRDYLLSGYWKVYHDLDGARELFRAYDRARDCAVRELLQGKGMSEIAVRVA</sequence>
<comment type="caution">
    <text evidence="1">The sequence shown here is derived from an EMBL/GenBank/DDBJ whole genome shotgun (WGS) entry which is preliminary data.</text>
</comment>
<dbReference type="Pfam" id="PF12672">
    <property type="entry name" value="DUF3793"/>
    <property type="match status" value="1"/>
</dbReference>
<name>A0ABS2E8U3_9FIRM</name>
<accession>A0ABS2E8U3</accession>
<dbReference type="EMBL" id="JACLYY010000006">
    <property type="protein sequence ID" value="MBM6738056.1"/>
    <property type="molecule type" value="Genomic_DNA"/>
</dbReference>
<proteinExistence type="predicted"/>
<dbReference type="InterPro" id="IPR024523">
    <property type="entry name" value="DUF3793"/>
</dbReference>
<gene>
    <name evidence="1" type="ORF">H7U36_08060</name>
</gene>
<protein>
    <submittedName>
        <fullName evidence="1">DUF3793 family protein</fullName>
    </submittedName>
</protein>
<evidence type="ECO:0000313" key="1">
    <source>
        <dbReference type="EMBL" id="MBM6738056.1"/>
    </source>
</evidence>
<organism evidence="1 2">
    <name type="scientific">Faecalicatena fissicatena</name>
    <dbReference type="NCBI Taxonomy" id="290055"/>
    <lineage>
        <taxon>Bacteria</taxon>
        <taxon>Bacillati</taxon>
        <taxon>Bacillota</taxon>
        <taxon>Clostridia</taxon>
        <taxon>Lachnospirales</taxon>
        <taxon>Lachnospiraceae</taxon>
        <taxon>Faecalicatena</taxon>
    </lineage>
</organism>
<dbReference type="RefSeq" id="WP_205155990.1">
    <property type="nucleotide sequence ID" value="NZ_JACLYY010000006.1"/>
</dbReference>
<reference evidence="1 2" key="1">
    <citation type="journal article" date="2021" name="Sci. Rep.">
        <title>The distribution of antibiotic resistance genes in chicken gut microbiota commensals.</title>
        <authorList>
            <person name="Juricova H."/>
            <person name="Matiasovicova J."/>
            <person name="Kubasova T."/>
            <person name="Cejkova D."/>
            <person name="Rychlik I."/>
        </authorList>
    </citation>
    <scope>NUCLEOTIDE SEQUENCE [LARGE SCALE GENOMIC DNA]</scope>
    <source>
        <strain evidence="1 2">An773</strain>
    </source>
</reference>
<evidence type="ECO:0000313" key="2">
    <source>
        <dbReference type="Proteomes" id="UP000716906"/>
    </source>
</evidence>
<keyword evidence="2" id="KW-1185">Reference proteome</keyword>